<dbReference type="InterPro" id="IPR005801">
    <property type="entry name" value="ADC_synthase"/>
</dbReference>
<gene>
    <name evidence="15" type="primary">trpE</name>
    <name evidence="18" type="ORF">KR50_21010</name>
</gene>
<dbReference type="RefSeq" id="WP_041058239.1">
    <property type="nucleotide sequence ID" value="NZ_JXRR01000014.1"/>
</dbReference>
<keyword evidence="19" id="KW-1185">Reference proteome</keyword>
<evidence type="ECO:0000256" key="9">
    <source>
        <dbReference type="ARBA" id="ARBA00022822"/>
    </source>
</evidence>
<evidence type="ECO:0000256" key="12">
    <source>
        <dbReference type="ARBA" id="ARBA00023239"/>
    </source>
</evidence>
<sequence length="467" mass="52529">MRKEETSRVRRKVVNGDSLTPITIFQSIRGEKKCLLESSLKHEESGRYSFIAVNPYAEIIGRENTAVIHDYLKGDKRTVTGKPLHIIEHYLKEQQITPPEDHPFAGGAIGYIGYDAIRMYEDIGSVPHDELQMPDIHLMLYDTMIMYDHKRYEVTITVLNPQNHFTEDQLDAKLEAIESQLTDYQNVQASLDPLSILTYKSNIEKQAYLDAVAKAKEHIKEGDIFQLVLSQRLSATFTGSAFSFYRKLRQDNPSPYMFFIEFDDYTVLGASPESLIKVSGSAVTTNPIAGTRKRGKSSREDQLLEEELLNDEKELAEHRMLVDLGRNDLGKVCKIGSIRLTKYMAIEKYQHVMHIVSEVKGELNDKMTGLEALVSTLPAGTVSGAPKIRAMQLINEFEPAKRGVYAGAVGYVGFDGNLDFALAIRTMVIKEQVAYVQAGAGVVYDSVPEMEFEETLNKARSLLEVKS</sequence>
<evidence type="ECO:0000259" key="17">
    <source>
        <dbReference type="Pfam" id="PF04715"/>
    </source>
</evidence>
<evidence type="ECO:0000256" key="2">
    <source>
        <dbReference type="ARBA" id="ARBA00004873"/>
    </source>
</evidence>
<reference evidence="18 19" key="1">
    <citation type="submission" date="2015-01" db="EMBL/GenBank/DDBJ databases">
        <title>Jeotgalibacillus campisalis genome sequencing.</title>
        <authorList>
            <person name="Goh K.M."/>
            <person name="Chan K.-G."/>
            <person name="Yaakop A.S."/>
            <person name="Ee R."/>
            <person name="Gan H.M."/>
            <person name="Chan C.S."/>
        </authorList>
    </citation>
    <scope>NUCLEOTIDE SEQUENCE [LARGE SCALE GENOMIC DNA]</scope>
    <source>
        <strain evidence="18 19">SF-57</strain>
    </source>
</reference>
<dbReference type="PRINTS" id="PR00095">
    <property type="entry name" value="ANTSNTHASEI"/>
</dbReference>
<comment type="caution">
    <text evidence="18">The sequence shown here is derived from an EMBL/GenBank/DDBJ whole genome shotgun (WGS) entry which is preliminary data.</text>
</comment>
<evidence type="ECO:0000256" key="10">
    <source>
        <dbReference type="ARBA" id="ARBA00022842"/>
    </source>
</evidence>
<dbReference type="EMBL" id="JXRR01000014">
    <property type="protein sequence ID" value="KIL47934.1"/>
    <property type="molecule type" value="Genomic_DNA"/>
</dbReference>
<keyword evidence="12 15" id="KW-0456">Lyase</keyword>
<feature type="domain" description="Anthranilate synthase component I N-terminal" evidence="17">
    <location>
        <begin position="17"/>
        <end position="156"/>
    </location>
</feature>
<name>A0A0C2S1L7_9BACL</name>
<evidence type="ECO:0000256" key="3">
    <source>
        <dbReference type="ARBA" id="ARBA00009562"/>
    </source>
</evidence>
<comment type="function">
    <text evidence="13 15">Part of a heterotetrameric complex that catalyzes the two-step biosynthesis of anthranilate, an intermediate in the biosynthesis of L-tryptophan. In the first step, the glutamine-binding beta subunit (TrpG) of anthranilate synthase (AS) provides the glutamine amidotransferase activity which generates ammonia as a substrate that, along with chorismate, is used in the second step, catalyzed by the large alpha subunit of AS (TrpE) to produce anthranilate. In the absence of TrpG, TrpE can synthesize anthranilate directly from chorismate and high concentrations of ammonia.</text>
</comment>
<comment type="pathway">
    <text evidence="2 15">Amino-acid biosynthesis; L-tryptophan biosynthesis; L-tryptophan from chorismate: step 1/5.</text>
</comment>
<evidence type="ECO:0000256" key="8">
    <source>
        <dbReference type="ARBA" id="ARBA00022723"/>
    </source>
</evidence>
<evidence type="ECO:0000256" key="6">
    <source>
        <dbReference type="ARBA" id="ARBA00020653"/>
    </source>
</evidence>
<evidence type="ECO:0000256" key="5">
    <source>
        <dbReference type="ARBA" id="ARBA00012266"/>
    </source>
</evidence>
<dbReference type="Gene3D" id="3.60.120.10">
    <property type="entry name" value="Anthranilate synthase"/>
    <property type="match status" value="1"/>
</dbReference>
<proteinExistence type="inferred from homology"/>
<dbReference type="InterPro" id="IPR015890">
    <property type="entry name" value="Chorismate_C"/>
</dbReference>
<comment type="catalytic activity">
    <reaction evidence="14 15">
        <text>chorismate + L-glutamine = anthranilate + pyruvate + L-glutamate + H(+)</text>
        <dbReference type="Rhea" id="RHEA:21732"/>
        <dbReference type="ChEBI" id="CHEBI:15361"/>
        <dbReference type="ChEBI" id="CHEBI:15378"/>
        <dbReference type="ChEBI" id="CHEBI:16567"/>
        <dbReference type="ChEBI" id="CHEBI:29748"/>
        <dbReference type="ChEBI" id="CHEBI:29985"/>
        <dbReference type="ChEBI" id="CHEBI:58359"/>
        <dbReference type="EC" id="4.1.3.27"/>
    </reaction>
</comment>
<dbReference type="InterPro" id="IPR005256">
    <property type="entry name" value="Anth_synth_I_PabB"/>
</dbReference>
<dbReference type="Pfam" id="PF04715">
    <property type="entry name" value="Anth_synt_I_N"/>
    <property type="match status" value="1"/>
</dbReference>
<keyword evidence="7 15" id="KW-0028">Amino-acid biosynthesis</keyword>
<dbReference type="GO" id="GO:0000162">
    <property type="term" value="P:L-tryptophan biosynthetic process"/>
    <property type="evidence" value="ECO:0007669"/>
    <property type="project" value="UniProtKB-UniPathway"/>
</dbReference>
<protein>
    <recommendedName>
        <fullName evidence="6 15">Anthranilate synthase component 1</fullName>
        <ecNumber evidence="5 15">4.1.3.27</ecNumber>
    </recommendedName>
</protein>
<evidence type="ECO:0000259" key="16">
    <source>
        <dbReference type="Pfam" id="PF00425"/>
    </source>
</evidence>
<keyword evidence="9 15" id="KW-0822">Tryptophan biosynthesis</keyword>
<dbReference type="EC" id="4.1.3.27" evidence="5 15"/>
<keyword evidence="10 15" id="KW-0460">Magnesium</keyword>
<comment type="subunit">
    <text evidence="4 15">Heterotetramer consisting of two non-identical subunits: a beta subunit (TrpG) and a large alpha subunit (TrpE).</text>
</comment>
<keyword evidence="8 15" id="KW-0479">Metal-binding</keyword>
<dbReference type="PATRIC" id="fig|220754.4.peg.2119"/>
<evidence type="ECO:0000256" key="14">
    <source>
        <dbReference type="ARBA" id="ARBA00047683"/>
    </source>
</evidence>
<dbReference type="InterPro" id="IPR019999">
    <property type="entry name" value="Anth_synth_I-like"/>
</dbReference>
<dbReference type="GO" id="GO:0046872">
    <property type="term" value="F:metal ion binding"/>
    <property type="evidence" value="ECO:0007669"/>
    <property type="project" value="UniProtKB-KW"/>
</dbReference>
<evidence type="ECO:0000256" key="1">
    <source>
        <dbReference type="ARBA" id="ARBA00001946"/>
    </source>
</evidence>
<feature type="domain" description="Chorismate-utilising enzyme C-terminal" evidence="16">
    <location>
        <begin position="205"/>
        <end position="458"/>
    </location>
</feature>
<dbReference type="Pfam" id="PF00425">
    <property type="entry name" value="Chorismate_bind"/>
    <property type="match status" value="1"/>
</dbReference>
<evidence type="ECO:0000256" key="4">
    <source>
        <dbReference type="ARBA" id="ARBA00011575"/>
    </source>
</evidence>
<evidence type="ECO:0000256" key="7">
    <source>
        <dbReference type="ARBA" id="ARBA00022605"/>
    </source>
</evidence>
<comment type="similarity">
    <text evidence="3 15">Belongs to the anthranilate synthase component I family.</text>
</comment>
<evidence type="ECO:0000313" key="18">
    <source>
        <dbReference type="EMBL" id="KIL47934.1"/>
    </source>
</evidence>
<comment type="cofactor">
    <cofactor evidence="1 15">
        <name>Mg(2+)</name>
        <dbReference type="ChEBI" id="CHEBI:18420"/>
    </cofactor>
</comment>
<dbReference type="PANTHER" id="PTHR11236">
    <property type="entry name" value="AMINOBENZOATE/ANTHRANILATE SYNTHASE"/>
    <property type="match status" value="1"/>
</dbReference>
<dbReference type="NCBIfam" id="TIGR00564">
    <property type="entry name" value="trpE_most"/>
    <property type="match status" value="1"/>
</dbReference>
<evidence type="ECO:0000256" key="11">
    <source>
        <dbReference type="ARBA" id="ARBA00023141"/>
    </source>
</evidence>
<dbReference type="InterPro" id="IPR006805">
    <property type="entry name" value="Anth_synth_I_N"/>
</dbReference>
<evidence type="ECO:0000256" key="13">
    <source>
        <dbReference type="ARBA" id="ARBA00025634"/>
    </source>
</evidence>
<dbReference type="PANTHER" id="PTHR11236:SF48">
    <property type="entry name" value="ISOCHORISMATE SYNTHASE MENF"/>
    <property type="match status" value="1"/>
</dbReference>
<organism evidence="18 19">
    <name type="scientific">Jeotgalibacillus campisalis</name>
    <dbReference type="NCBI Taxonomy" id="220754"/>
    <lineage>
        <taxon>Bacteria</taxon>
        <taxon>Bacillati</taxon>
        <taxon>Bacillota</taxon>
        <taxon>Bacilli</taxon>
        <taxon>Bacillales</taxon>
        <taxon>Caryophanaceae</taxon>
        <taxon>Jeotgalibacillus</taxon>
    </lineage>
</organism>
<evidence type="ECO:0000313" key="19">
    <source>
        <dbReference type="Proteomes" id="UP000031972"/>
    </source>
</evidence>
<dbReference type="UniPathway" id="UPA00035">
    <property type="reaction ID" value="UER00040"/>
</dbReference>
<dbReference type="GO" id="GO:0004049">
    <property type="term" value="F:anthranilate synthase activity"/>
    <property type="evidence" value="ECO:0007669"/>
    <property type="project" value="UniProtKB-EC"/>
</dbReference>
<keyword evidence="11 15" id="KW-0057">Aromatic amino acid biosynthesis</keyword>
<dbReference type="SUPFAM" id="SSF56322">
    <property type="entry name" value="ADC synthase"/>
    <property type="match status" value="1"/>
</dbReference>
<dbReference type="AlphaFoldDB" id="A0A0C2S1L7"/>
<accession>A0A0C2S1L7</accession>
<dbReference type="Proteomes" id="UP000031972">
    <property type="component" value="Unassembled WGS sequence"/>
</dbReference>
<evidence type="ECO:0000256" key="15">
    <source>
        <dbReference type="RuleBase" id="RU364045"/>
    </source>
</evidence>